<keyword evidence="1" id="KW-0175">Coiled coil</keyword>
<protein>
    <submittedName>
        <fullName evidence="2">Uncharacterized protein</fullName>
    </submittedName>
</protein>
<reference evidence="2 3" key="2">
    <citation type="submission" date="2015-01" db="EMBL/GenBank/DDBJ databases">
        <title>Complete genome sequence of Pyrinomonas methylaliphatogenes type strain K22T.</title>
        <authorList>
            <person name="Lee K.C.Y."/>
            <person name="Power J.F."/>
            <person name="Dunfield P.F."/>
            <person name="Morgan X.C."/>
            <person name="Huttenhower C."/>
            <person name="Stott M.B."/>
        </authorList>
    </citation>
    <scope>NUCLEOTIDE SEQUENCE [LARGE SCALE GENOMIC DNA]</scope>
    <source>
        <strain evidence="2 3">K22</strain>
    </source>
</reference>
<dbReference type="RefSeq" id="WP_041976943.1">
    <property type="nucleotide sequence ID" value="NZ_CBXV010000007.1"/>
</dbReference>
<gene>
    <name evidence="2" type="ORF">PYK22_02088</name>
</gene>
<reference evidence="2 3" key="1">
    <citation type="submission" date="2013-12" db="EMBL/GenBank/DDBJ databases">
        <authorList>
            <person name="Stott M."/>
        </authorList>
    </citation>
    <scope>NUCLEOTIDE SEQUENCE [LARGE SCALE GENOMIC DNA]</scope>
    <source>
        <strain evidence="2 3">K22</strain>
    </source>
</reference>
<sequence length="86" mass="9823">MLTTEKIYCQLCLARNPSGEEYCSRCGMRLMLISRPAALRFEEEELAARDEYLLARLSVLESRVEALSKEVARLRAELSALLTKRS</sequence>
<keyword evidence="3" id="KW-1185">Reference proteome</keyword>
<accession>A0A0B6WXV6</accession>
<evidence type="ECO:0000313" key="2">
    <source>
        <dbReference type="EMBL" id="CDM66078.1"/>
    </source>
</evidence>
<proteinExistence type="predicted"/>
<dbReference type="STRING" id="454194.PYK22_02088"/>
<evidence type="ECO:0000313" key="3">
    <source>
        <dbReference type="Proteomes" id="UP000031518"/>
    </source>
</evidence>
<evidence type="ECO:0000256" key="1">
    <source>
        <dbReference type="SAM" id="Coils"/>
    </source>
</evidence>
<organism evidence="2 3">
    <name type="scientific">Pyrinomonas methylaliphatogenes</name>
    <dbReference type="NCBI Taxonomy" id="454194"/>
    <lineage>
        <taxon>Bacteria</taxon>
        <taxon>Pseudomonadati</taxon>
        <taxon>Acidobacteriota</taxon>
        <taxon>Blastocatellia</taxon>
        <taxon>Blastocatellales</taxon>
        <taxon>Pyrinomonadaceae</taxon>
        <taxon>Pyrinomonas</taxon>
    </lineage>
</organism>
<dbReference type="Proteomes" id="UP000031518">
    <property type="component" value="Unassembled WGS sequence"/>
</dbReference>
<dbReference type="AlphaFoldDB" id="A0A0B6WXV6"/>
<feature type="coiled-coil region" evidence="1">
    <location>
        <begin position="57"/>
        <end position="84"/>
    </location>
</feature>
<name>A0A0B6WXV6_9BACT</name>
<dbReference type="EMBL" id="CBXV010000007">
    <property type="protein sequence ID" value="CDM66078.1"/>
    <property type="molecule type" value="Genomic_DNA"/>
</dbReference>